<accession>A0A0V8GC24</accession>
<dbReference type="Gene3D" id="3.40.50.1820">
    <property type="entry name" value="alpha/beta hydrolase"/>
    <property type="match status" value="1"/>
</dbReference>
<dbReference type="InterPro" id="IPR029058">
    <property type="entry name" value="AB_hydrolase_fold"/>
</dbReference>
<dbReference type="OrthoDB" id="9775557at2"/>
<dbReference type="InterPro" id="IPR000073">
    <property type="entry name" value="AB_hydrolase_1"/>
</dbReference>
<keyword evidence="1" id="KW-0378">Hydrolase</keyword>
<dbReference type="SUPFAM" id="SSF53474">
    <property type="entry name" value="alpha/beta-Hydrolases"/>
    <property type="match status" value="1"/>
</dbReference>
<evidence type="ECO:0000256" key="1">
    <source>
        <dbReference type="ARBA" id="ARBA00022801"/>
    </source>
</evidence>
<evidence type="ECO:0000259" key="2">
    <source>
        <dbReference type="Pfam" id="PF00561"/>
    </source>
</evidence>
<evidence type="ECO:0000313" key="4">
    <source>
        <dbReference type="Proteomes" id="UP000053797"/>
    </source>
</evidence>
<dbReference type="Pfam" id="PF00561">
    <property type="entry name" value="Abhydrolase_1"/>
    <property type="match status" value="1"/>
</dbReference>
<dbReference type="GO" id="GO:0016020">
    <property type="term" value="C:membrane"/>
    <property type="evidence" value="ECO:0007669"/>
    <property type="project" value="TreeGrafter"/>
</dbReference>
<dbReference type="AlphaFoldDB" id="A0A0V8GC24"/>
<gene>
    <name evidence="3" type="ORF">AS033_14220</name>
</gene>
<dbReference type="EMBL" id="LNQL01000006">
    <property type="protein sequence ID" value="KSU47815.1"/>
    <property type="molecule type" value="Genomic_DNA"/>
</dbReference>
<dbReference type="PANTHER" id="PTHR43798">
    <property type="entry name" value="MONOACYLGLYCEROL LIPASE"/>
    <property type="match status" value="1"/>
</dbReference>
<dbReference type="InterPro" id="IPR050266">
    <property type="entry name" value="AB_hydrolase_sf"/>
</dbReference>
<dbReference type="PANTHER" id="PTHR43798:SF31">
    <property type="entry name" value="AB HYDROLASE SUPERFAMILY PROTEIN YCLE"/>
    <property type="match status" value="1"/>
</dbReference>
<comment type="caution">
    <text evidence="3">The sequence shown here is derived from an EMBL/GenBank/DDBJ whole genome shotgun (WGS) entry which is preliminary data.</text>
</comment>
<dbReference type="RefSeq" id="WP_058265836.1">
    <property type="nucleotide sequence ID" value="NZ_FMYN01000006.1"/>
</dbReference>
<reference evidence="3 4" key="1">
    <citation type="journal article" date="2015" name="Int. J. Syst. Evol. Microbiol.">
        <title>Exiguobacterium enclense sp. nov., isolated from sediment.</title>
        <authorList>
            <person name="Dastager S.G."/>
            <person name="Mawlankar R."/>
            <person name="Sonalkar V.V."/>
            <person name="Thorat M.N."/>
            <person name="Mual P."/>
            <person name="Verma A."/>
            <person name="Krishnamurthi S."/>
            <person name="Tang S.K."/>
            <person name="Li W.J."/>
        </authorList>
    </citation>
    <scope>NUCLEOTIDE SEQUENCE [LARGE SCALE GENOMIC DNA]</scope>
    <source>
        <strain evidence="3 4">NIO-1109</strain>
    </source>
</reference>
<feature type="domain" description="AB hydrolase-1" evidence="2">
    <location>
        <begin position="24"/>
        <end position="179"/>
    </location>
</feature>
<evidence type="ECO:0000313" key="3">
    <source>
        <dbReference type="EMBL" id="KSU47815.1"/>
    </source>
</evidence>
<dbReference type="GO" id="GO:0016787">
    <property type="term" value="F:hydrolase activity"/>
    <property type="evidence" value="ECO:0007669"/>
    <property type="project" value="UniProtKB-KW"/>
</dbReference>
<dbReference type="Proteomes" id="UP000053797">
    <property type="component" value="Unassembled WGS sequence"/>
</dbReference>
<proteinExistence type="predicted"/>
<protein>
    <recommendedName>
        <fullName evidence="2">AB hydrolase-1 domain-containing protein</fullName>
    </recommendedName>
</protein>
<sequence length="286" mass="32694">MKRYTITCQQQSVHITEWGTEQLPTIVCFHGLGSTSLSFIEIAEALADEFRLIAMDLPGHGKTPAFLGPLHYRMKPFTDWIDEVLHILDVKRFFALSHSWGSVLSLYYLIEHADRVLGTILIDGGYHSKRLYGLSVEEEVVFYEQDFEDSVSTWDEFLDVAVYAPDARRSHSLDLAGADLLRMEEGRFHWHARGETAAAIVRALYHEDVLDFLPDVPPADIQLYVATLPTDQASIRQQATNRLHEMTQATVHFVPETGHLLHWDRPDVIIEAIRHYWTSGKRLSPI</sequence>
<organism evidence="3 4">
    <name type="scientific">Exiguobacterium indicum</name>
    <dbReference type="NCBI Taxonomy" id="296995"/>
    <lineage>
        <taxon>Bacteria</taxon>
        <taxon>Bacillati</taxon>
        <taxon>Bacillota</taxon>
        <taxon>Bacilli</taxon>
        <taxon>Bacillales</taxon>
        <taxon>Bacillales Family XII. Incertae Sedis</taxon>
        <taxon>Exiguobacterium</taxon>
    </lineage>
</organism>
<name>A0A0V8GC24_9BACL</name>